<protein>
    <submittedName>
        <fullName evidence="1">Uncharacterized protein</fullName>
    </submittedName>
</protein>
<accession>A0ABU7JRC4</accession>
<evidence type="ECO:0000313" key="1">
    <source>
        <dbReference type="EMBL" id="MEE2032585.1"/>
    </source>
</evidence>
<keyword evidence="2" id="KW-1185">Reference proteome</keyword>
<sequence>MKLRLGASGSVPKTLPNDLTGHAITIDLSHVDAEKGALAADLIRDLLERGAARLVISDGRGTTDIELPYRQETAHPHAA</sequence>
<name>A0ABU7JRC4_9NOCA</name>
<proteinExistence type="predicted"/>
<comment type="caution">
    <text evidence="1">The sequence shown here is derived from an EMBL/GenBank/DDBJ whole genome shotgun (WGS) entry which is preliminary data.</text>
</comment>
<dbReference type="EMBL" id="JAUZMZ010000048">
    <property type="protein sequence ID" value="MEE2032585.1"/>
    <property type="molecule type" value="Genomic_DNA"/>
</dbReference>
<evidence type="ECO:0000313" key="2">
    <source>
        <dbReference type="Proteomes" id="UP001331936"/>
    </source>
</evidence>
<gene>
    <name evidence="1" type="ORF">Q8814_10750</name>
</gene>
<dbReference type="Proteomes" id="UP001331936">
    <property type="component" value="Unassembled WGS sequence"/>
</dbReference>
<organism evidence="1 2">
    <name type="scientific">Rhodococcus chondri</name>
    <dbReference type="NCBI Taxonomy" id="3065941"/>
    <lineage>
        <taxon>Bacteria</taxon>
        <taxon>Bacillati</taxon>
        <taxon>Actinomycetota</taxon>
        <taxon>Actinomycetes</taxon>
        <taxon>Mycobacteriales</taxon>
        <taxon>Nocardiaceae</taxon>
        <taxon>Rhodococcus</taxon>
    </lineage>
</organism>
<reference evidence="1 2" key="1">
    <citation type="submission" date="2023-08" db="EMBL/GenBank/DDBJ databases">
        <authorList>
            <person name="Girao M."/>
            <person name="Carvalho M.F."/>
        </authorList>
    </citation>
    <scope>NUCLEOTIDE SEQUENCE [LARGE SCALE GENOMIC DNA]</scope>
    <source>
        <strain evidence="1 2">CC-R104</strain>
    </source>
</reference>
<dbReference type="RefSeq" id="WP_330152002.1">
    <property type="nucleotide sequence ID" value="NZ_JAUZMZ010000048.1"/>
</dbReference>